<feature type="signal peptide" evidence="1">
    <location>
        <begin position="1"/>
        <end position="24"/>
    </location>
</feature>
<feature type="chain" id="PRO_5042225350" description="Lipoprotein" evidence="1">
    <location>
        <begin position="25"/>
        <end position="221"/>
    </location>
</feature>
<evidence type="ECO:0000313" key="3">
    <source>
        <dbReference type="Proteomes" id="UP000032568"/>
    </source>
</evidence>
<dbReference type="RefSeq" id="WP_044833924.1">
    <property type="nucleotide sequence ID" value="NZ_CP059735.1"/>
</dbReference>
<gene>
    <name evidence="2" type="ORF">SG35_017810</name>
</gene>
<keyword evidence="3" id="KW-1185">Reference proteome</keyword>
<evidence type="ECO:0008006" key="4">
    <source>
        <dbReference type="Google" id="ProtNLM"/>
    </source>
</evidence>
<accession>A0AAF0C187</accession>
<dbReference type="KEGG" id="tact:SG35_017810"/>
<protein>
    <recommendedName>
        <fullName evidence="4">Lipoprotein</fullName>
    </recommendedName>
</protein>
<dbReference type="Proteomes" id="UP000032568">
    <property type="component" value="Chromosome"/>
</dbReference>
<name>A0AAF0C187_9GAMM</name>
<dbReference type="AlphaFoldDB" id="A0AAF0C187"/>
<reference evidence="2 3" key="2">
    <citation type="journal article" date="2022" name="Mar. Drugs">
        <title>Bioassay-Guided Fractionation Leads to the Detection of Cholic Acid Generated by the Rare Thalassomonas sp.</title>
        <authorList>
            <person name="Pheiffer F."/>
            <person name="Schneider Y.K."/>
            <person name="Hansen E.H."/>
            <person name="Andersen J.H."/>
            <person name="Isaksson J."/>
            <person name="Busche T."/>
            <person name="R C."/>
            <person name="Kalinowski J."/>
            <person name="Zyl L.V."/>
            <person name="Trindade M."/>
        </authorList>
    </citation>
    <scope>NUCLEOTIDE SEQUENCE [LARGE SCALE GENOMIC DNA]</scope>
    <source>
        <strain evidence="2 3">A5K-106</strain>
    </source>
</reference>
<organism evidence="2 3">
    <name type="scientific">Thalassomonas actiniarum</name>
    <dbReference type="NCBI Taxonomy" id="485447"/>
    <lineage>
        <taxon>Bacteria</taxon>
        <taxon>Pseudomonadati</taxon>
        <taxon>Pseudomonadota</taxon>
        <taxon>Gammaproteobacteria</taxon>
        <taxon>Alteromonadales</taxon>
        <taxon>Colwelliaceae</taxon>
        <taxon>Thalassomonas</taxon>
    </lineage>
</organism>
<keyword evidence="1" id="KW-0732">Signal</keyword>
<reference evidence="2 3" key="1">
    <citation type="journal article" date="2015" name="Genome Announc.">
        <title>Draft Genome Sequences of Marine Isolates of Thalassomonas viridans and Thalassomonas actiniarum.</title>
        <authorList>
            <person name="Olonade I."/>
            <person name="van Zyl L.J."/>
            <person name="Trindade M."/>
        </authorList>
    </citation>
    <scope>NUCLEOTIDE SEQUENCE [LARGE SCALE GENOMIC DNA]</scope>
    <source>
        <strain evidence="2 3">A5K-106</strain>
    </source>
</reference>
<proteinExistence type="predicted"/>
<dbReference type="EMBL" id="CP059735">
    <property type="protein sequence ID" value="WDD97192.1"/>
    <property type="molecule type" value="Genomic_DNA"/>
</dbReference>
<sequence>MSIRTIILLPALTLLFSCATNEEALPYIENKQLVEAYKHLASSLSQTRKPLLYQGGHQATNCRDYIKLATKHNLDETLYNQTVKSEYLVCDALDILSRSGGVSPVPTDVSTVGEQLLTQLDLRSFPSSLYRASSEHSHTLKSLYPGKTSASGTIASFNSKDWSFTLEVVAITRVNNNEFPDWIVWVLDEAKTGNYRGYSTLIIYDPNTQQSMKGSLYPKIL</sequence>
<evidence type="ECO:0000313" key="2">
    <source>
        <dbReference type="EMBL" id="WDD97192.1"/>
    </source>
</evidence>
<dbReference type="PROSITE" id="PS51257">
    <property type="entry name" value="PROKAR_LIPOPROTEIN"/>
    <property type="match status" value="1"/>
</dbReference>
<evidence type="ECO:0000256" key="1">
    <source>
        <dbReference type="SAM" id="SignalP"/>
    </source>
</evidence>